<dbReference type="Proteomes" id="UP000186922">
    <property type="component" value="Unassembled WGS sequence"/>
</dbReference>
<evidence type="ECO:0000313" key="2">
    <source>
        <dbReference type="Proteomes" id="UP000186922"/>
    </source>
</evidence>
<gene>
    <name evidence="1" type="primary">RvY_06269-1</name>
    <name evidence="1" type="synonym">RvY_06269.1</name>
    <name evidence="1" type="ORF">RvY_06269</name>
</gene>
<organism evidence="1 2">
    <name type="scientific">Ramazzottius varieornatus</name>
    <name type="common">Water bear</name>
    <name type="synonym">Tardigrade</name>
    <dbReference type="NCBI Taxonomy" id="947166"/>
    <lineage>
        <taxon>Eukaryota</taxon>
        <taxon>Metazoa</taxon>
        <taxon>Ecdysozoa</taxon>
        <taxon>Tardigrada</taxon>
        <taxon>Eutardigrada</taxon>
        <taxon>Parachela</taxon>
        <taxon>Hypsibioidea</taxon>
        <taxon>Ramazzottiidae</taxon>
        <taxon>Ramazzottius</taxon>
    </lineage>
</organism>
<dbReference type="EMBL" id="BDGG01000002">
    <property type="protein sequence ID" value="GAU94504.1"/>
    <property type="molecule type" value="Genomic_DNA"/>
</dbReference>
<dbReference type="AlphaFoldDB" id="A0A1D1UXY5"/>
<reference evidence="1 2" key="1">
    <citation type="journal article" date="2016" name="Nat. Commun.">
        <title>Extremotolerant tardigrade genome and improved radiotolerance of human cultured cells by tardigrade-unique protein.</title>
        <authorList>
            <person name="Hashimoto T."/>
            <person name="Horikawa D.D."/>
            <person name="Saito Y."/>
            <person name="Kuwahara H."/>
            <person name="Kozuka-Hata H."/>
            <person name="Shin-I T."/>
            <person name="Minakuchi Y."/>
            <person name="Ohishi K."/>
            <person name="Motoyama A."/>
            <person name="Aizu T."/>
            <person name="Enomoto A."/>
            <person name="Kondo K."/>
            <person name="Tanaka S."/>
            <person name="Hara Y."/>
            <person name="Koshikawa S."/>
            <person name="Sagara H."/>
            <person name="Miura T."/>
            <person name="Yokobori S."/>
            <person name="Miyagawa K."/>
            <person name="Suzuki Y."/>
            <person name="Kubo T."/>
            <person name="Oyama M."/>
            <person name="Kohara Y."/>
            <person name="Fujiyama A."/>
            <person name="Arakawa K."/>
            <person name="Katayama T."/>
            <person name="Toyoda A."/>
            <person name="Kunieda T."/>
        </authorList>
    </citation>
    <scope>NUCLEOTIDE SEQUENCE [LARGE SCALE GENOMIC DNA]</scope>
    <source>
        <strain evidence="1 2">YOKOZUNA-1</strain>
    </source>
</reference>
<comment type="caution">
    <text evidence="1">The sequence shown here is derived from an EMBL/GenBank/DDBJ whole genome shotgun (WGS) entry which is preliminary data.</text>
</comment>
<proteinExistence type="predicted"/>
<accession>A0A1D1UXY5</accession>
<protein>
    <submittedName>
        <fullName evidence="1">Uncharacterized protein</fullName>
    </submittedName>
</protein>
<evidence type="ECO:0000313" key="1">
    <source>
        <dbReference type="EMBL" id="GAU94504.1"/>
    </source>
</evidence>
<keyword evidence="2" id="KW-1185">Reference proteome</keyword>
<sequence>MAKGEELIQRCRILRHLHEISEPTSDTLVCITRVAFNAGFAFSFSSAQDKLITEEVRLQHAVASPPAPPFSNLIISSLRVRPEKNSRRLVQYPTISPIFTLVYRSKRDLQEIAVDMMRISTTIRKSYESGLKKFSRFRRAQKIRRINQAARFCCLLPASTISTSRLPPSKSNCLTSPLTITSLMPAGISPSQ</sequence>
<name>A0A1D1UXY5_RAMVA</name>